<dbReference type="EMBL" id="JABTTQ020000002">
    <property type="protein sequence ID" value="KAK6162573.1"/>
    <property type="molecule type" value="Genomic_DNA"/>
</dbReference>
<evidence type="ECO:0000313" key="1">
    <source>
        <dbReference type="EMBL" id="KAK6162573.1"/>
    </source>
</evidence>
<reference evidence="1 2" key="1">
    <citation type="journal article" date="2021" name="Comput. Struct. Biotechnol. J.">
        <title>De novo genome assembly of the potent medicinal plant Rehmannia glutinosa using nanopore technology.</title>
        <authorList>
            <person name="Ma L."/>
            <person name="Dong C."/>
            <person name="Song C."/>
            <person name="Wang X."/>
            <person name="Zheng X."/>
            <person name="Niu Y."/>
            <person name="Chen S."/>
            <person name="Feng W."/>
        </authorList>
    </citation>
    <scope>NUCLEOTIDE SEQUENCE [LARGE SCALE GENOMIC DNA]</scope>
    <source>
        <strain evidence="1">DH-2019</strain>
    </source>
</reference>
<gene>
    <name evidence="1" type="ORF">DH2020_002414</name>
</gene>
<comment type="caution">
    <text evidence="1">The sequence shown here is derived from an EMBL/GenBank/DDBJ whole genome shotgun (WGS) entry which is preliminary data.</text>
</comment>
<dbReference type="Proteomes" id="UP001318860">
    <property type="component" value="Unassembled WGS sequence"/>
</dbReference>
<sequence>MKTISSRFTEDRGENLEALSIGSNDDCALKGRWGFKANGERKNGTVKSSMSMRLENNGEEQEYKSSRWWKDIWKILERENGSNWFLDRLEKKVENGDGTSYWHDPWAEETSLNRRFERLAKLDTHNGDENQRKGKMGRTREMGVAMETRAFEWEKDRFHDLTYI</sequence>
<organism evidence="1 2">
    <name type="scientific">Rehmannia glutinosa</name>
    <name type="common">Chinese foxglove</name>
    <dbReference type="NCBI Taxonomy" id="99300"/>
    <lineage>
        <taxon>Eukaryota</taxon>
        <taxon>Viridiplantae</taxon>
        <taxon>Streptophyta</taxon>
        <taxon>Embryophyta</taxon>
        <taxon>Tracheophyta</taxon>
        <taxon>Spermatophyta</taxon>
        <taxon>Magnoliopsida</taxon>
        <taxon>eudicotyledons</taxon>
        <taxon>Gunneridae</taxon>
        <taxon>Pentapetalae</taxon>
        <taxon>asterids</taxon>
        <taxon>lamiids</taxon>
        <taxon>Lamiales</taxon>
        <taxon>Orobanchaceae</taxon>
        <taxon>Rehmannieae</taxon>
        <taxon>Rehmannia</taxon>
    </lineage>
</organism>
<accession>A0ABR0XTM0</accession>
<name>A0ABR0XTM0_REHGL</name>
<protein>
    <submittedName>
        <fullName evidence="1">Uncharacterized protein</fullName>
    </submittedName>
</protein>
<keyword evidence="2" id="KW-1185">Reference proteome</keyword>
<proteinExistence type="predicted"/>
<evidence type="ECO:0000313" key="2">
    <source>
        <dbReference type="Proteomes" id="UP001318860"/>
    </source>
</evidence>